<organism evidence="6 7">
    <name type="scientific">Helobdella robusta</name>
    <name type="common">Californian leech</name>
    <dbReference type="NCBI Taxonomy" id="6412"/>
    <lineage>
        <taxon>Eukaryota</taxon>
        <taxon>Metazoa</taxon>
        <taxon>Spiralia</taxon>
        <taxon>Lophotrochozoa</taxon>
        <taxon>Annelida</taxon>
        <taxon>Clitellata</taxon>
        <taxon>Hirudinea</taxon>
        <taxon>Rhynchobdellida</taxon>
        <taxon>Glossiphoniidae</taxon>
        <taxon>Helobdella</taxon>
    </lineage>
</organism>
<evidence type="ECO:0000256" key="1">
    <source>
        <dbReference type="ARBA" id="ARBA00023125"/>
    </source>
</evidence>
<dbReference type="RefSeq" id="XP_009014923.1">
    <property type="nucleotide sequence ID" value="XM_009016675.1"/>
</dbReference>
<dbReference type="PROSITE" id="PS00658">
    <property type="entry name" value="FORK_HEAD_2"/>
    <property type="match status" value="1"/>
</dbReference>
<reference evidence="6" key="3">
    <citation type="submission" date="2015-06" db="UniProtKB">
        <authorList>
            <consortium name="EnsemblMetazoa"/>
        </authorList>
    </citation>
    <scope>IDENTIFICATION</scope>
</reference>
<dbReference type="GO" id="GO:0000981">
    <property type="term" value="F:DNA-binding transcription factor activity, RNA polymerase II-specific"/>
    <property type="evidence" value="ECO:0000318"/>
    <property type="project" value="GO_Central"/>
</dbReference>
<dbReference type="EMBL" id="KB096275">
    <property type="protein sequence ID" value="ESO06827.1"/>
    <property type="molecule type" value="Genomic_DNA"/>
</dbReference>
<keyword evidence="2 3" id="KW-0539">Nucleus</keyword>
<dbReference type="PROSITE" id="PS00657">
    <property type="entry name" value="FORK_HEAD_1"/>
    <property type="match status" value="1"/>
</dbReference>
<dbReference type="InterPro" id="IPR036390">
    <property type="entry name" value="WH_DNA-bd_sf"/>
</dbReference>
<evidence type="ECO:0000259" key="4">
    <source>
        <dbReference type="PROSITE" id="PS50039"/>
    </source>
</evidence>
<dbReference type="OMA" id="MPRDITE"/>
<dbReference type="InParanoid" id="T1EJT7"/>
<comment type="subcellular location">
    <subcellularLocation>
        <location evidence="3">Nucleus</location>
    </subcellularLocation>
</comment>
<dbReference type="eggNOG" id="KOG2294">
    <property type="taxonomic scope" value="Eukaryota"/>
</dbReference>
<dbReference type="GeneID" id="20196837"/>
<feature type="DNA-binding region" description="Fork-head" evidence="3">
    <location>
        <begin position="1"/>
        <end position="96"/>
    </location>
</feature>
<gene>
    <name evidence="6" type="primary">20196837</name>
    <name evidence="5" type="ORF">HELRODRAFT_146672</name>
</gene>
<dbReference type="SUPFAM" id="SSF46785">
    <property type="entry name" value="Winged helix' DNA-binding domain"/>
    <property type="match status" value="1"/>
</dbReference>
<dbReference type="InterPro" id="IPR036388">
    <property type="entry name" value="WH-like_DNA-bd_sf"/>
</dbReference>
<proteinExistence type="predicted"/>
<dbReference type="CTD" id="20196837"/>
<dbReference type="EMBL" id="AMQM01003695">
    <property type="status" value="NOT_ANNOTATED_CDS"/>
    <property type="molecule type" value="Genomic_DNA"/>
</dbReference>
<reference evidence="7" key="1">
    <citation type="submission" date="2012-12" db="EMBL/GenBank/DDBJ databases">
        <authorList>
            <person name="Hellsten U."/>
            <person name="Grimwood J."/>
            <person name="Chapman J.A."/>
            <person name="Shapiro H."/>
            <person name="Aerts A."/>
            <person name="Otillar R.P."/>
            <person name="Terry A.Y."/>
            <person name="Boore J.L."/>
            <person name="Simakov O."/>
            <person name="Marletaz F."/>
            <person name="Cho S.-J."/>
            <person name="Edsinger-Gonzales E."/>
            <person name="Havlak P."/>
            <person name="Kuo D.-H."/>
            <person name="Larsson T."/>
            <person name="Lv J."/>
            <person name="Arendt D."/>
            <person name="Savage R."/>
            <person name="Osoegawa K."/>
            <person name="de Jong P."/>
            <person name="Lindberg D.R."/>
            <person name="Seaver E.C."/>
            <person name="Weisblat D.A."/>
            <person name="Putnam N.H."/>
            <person name="Grigoriev I.V."/>
            <person name="Rokhsar D.S."/>
        </authorList>
    </citation>
    <scope>NUCLEOTIDE SEQUENCE</scope>
</reference>
<evidence type="ECO:0000256" key="3">
    <source>
        <dbReference type="PROSITE-ProRule" id="PRU00089"/>
    </source>
</evidence>
<dbReference type="PROSITE" id="PS50039">
    <property type="entry name" value="FORK_HEAD_3"/>
    <property type="match status" value="1"/>
</dbReference>
<dbReference type="GO" id="GO:0030154">
    <property type="term" value="P:cell differentiation"/>
    <property type="evidence" value="ECO:0000318"/>
    <property type="project" value="GO_Central"/>
</dbReference>
<dbReference type="Gene3D" id="1.10.10.10">
    <property type="entry name" value="Winged helix-like DNA-binding domain superfamily/Winged helix DNA-binding domain"/>
    <property type="match status" value="1"/>
</dbReference>
<dbReference type="GO" id="GO:0009653">
    <property type="term" value="P:anatomical structure morphogenesis"/>
    <property type="evidence" value="ECO:0000318"/>
    <property type="project" value="GO_Central"/>
</dbReference>
<dbReference type="PRINTS" id="PR00053">
    <property type="entry name" value="FORKHEAD"/>
</dbReference>
<dbReference type="STRING" id="6412.T1EJT7"/>
<dbReference type="InterPro" id="IPR050211">
    <property type="entry name" value="FOX_domain-containing"/>
</dbReference>
<dbReference type="InterPro" id="IPR030456">
    <property type="entry name" value="TF_fork_head_CS_2"/>
</dbReference>
<dbReference type="HOGENOM" id="CLU_077699_5_2_1"/>
<dbReference type="PANTHER" id="PTHR11829">
    <property type="entry name" value="FORKHEAD BOX PROTEIN"/>
    <property type="match status" value="1"/>
</dbReference>
<dbReference type="InterPro" id="IPR018122">
    <property type="entry name" value="TF_fork_head_CS_1"/>
</dbReference>
<keyword evidence="7" id="KW-1185">Reference proteome</keyword>
<dbReference type="PANTHER" id="PTHR11829:SF388">
    <property type="entry name" value="FORK HEAD DOMAIN-CONTAINING PROTEIN L1-RELATED"/>
    <property type="match status" value="1"/>
</dbReference>
<dbReference type="SMART" id="SM00339">
    <property type="entry name" value="FH"/>
    <property type="match status" value="1"/>
</dbReference>
<keyword evidence="1 3" id="KW-0238">DNA-binding</keyword>
<dbReference type="InterPro" id="IPR001766">
    <property type="entry name" value="Fork_head_dom"/>
</dbReference>
<dbReference type="GO" id="GO:0005634">
    <property type="term" value="C:nucleus"/>
    <property type="evidence" value="ECO:0007669"/>
    <property type="project" value="UniProtKB-SubCell"/>
</dbReference>
<evidence type="ECO:0000313" key="6">
    <source>
        <dbReference type="EnsemblMetazoa" id="HelroP146672"/>
    </source>
</evidence>
<evidence type="ECO:0000313" key="7">
    <source>
        <dbReference type="Proteomes" id="UP000015101"/>
    </source>
</evidence>
<name>T1EJT7_HELRO</name>
<dbReference type="EnsemblMetazoa" id="HelroT146672">
    <property type="protein sequence ID" value="HelroP146672"/>
    <property type="gene ID" value="HelroG146672"/>
</dbReference>
<dbReference type="GO" id="GO:0006357">
    <property type="term" value="P:regulation of transcription by RNA polymerase II"/>
    <property type="evidence" value="ECO:0000318"/>
    <property type="project" value="GO_Central"/>
</dbReference>
<dbReference type="Proteomes" id="UP000015101">
    <property type="component" value="Unassembled WGS sequence"/>
</dbReference>
<evidence type="ECO:0000313" key="5">
    <source>
        <dbReference type="EMBL" id="ESO06827.1"/>
    </source>
</evidence>
<dbReference type="AlphaFoldDB" id="T1EJT7"/>
<dbReference type="GO" id="GO:0000978">
    <property type="term" value="F:RNA polymerase II cis-regulatory region sequence-specific DNA binding"/>
    <property type="evidence" value="ECO:0000318"/>
    <property type="project" value="GO_Central"/>
</dbReference>
<dbReference type="KEGG" id="hro:HELRODRAFT_146672"/>
<protein>
    <recommendedName>
        <fullName evidence="4">Fork-head domain-containing protein</fullName>
    </recommendedName>
</protein>
<dbReference type="FunFam" id="1.10.10.10:FF:000135">
    <property type="entry name" value="forkhead box protein G1"/>
    <property type="match status" value="1"/>
</dbReference>
<feature type="domain" description="Fork-head" evidence="4">
    <location>
        <begin position="1"/>
        <end position="96"/>
    </location>
</feature>
<dbReference type="OrthoDB" id="5402974at2759"/>
<accession>T1EJT7</accession>
<reference evidence="5 7" key="2">
    <citation type="journal article" date="2013" name="Nature">
        <title>Insights into bilaterian evolution from three spiralian genomes.</title>
        <authorList>
            <person name="Simakov O."/>
            <person name="Marletaz F."/>
            <person name="Cho S.J."/>
            <person name="Edsinger-Gonzales E."/>
            <person name="Havlak P."/>
            <person name="Hellsten U."/>
            <person name="Kuo D.H."/>
            <person name="Larsson T."/>
            <person name="Lv J."/>
            <person name="Arendt D."/>
            <person name="Savage R."/>
            <person name="Osoegawa K."/>
            <person name="de Jong P."/>
            <person name="Grimwood J."/>
            <person name="Chapman J.A."/>
            <person name="Shapiro H."/>
            <person name="Aerts A."/>
            <person name="Otillar R.P."/>
            <person name="Terry A.Y."/>
            <person name="Boore J.L."/>
            <person name="Grigoriev I.V."/>
            <person name="Lindberg D.R."/>
            <person name="Seaver E.C."/>
            <person name="Weisblat D.A."/>
            <person name="Putnam N.H."/>
            <person name="Rokhsar D.S."/>
        </authorList>
    </citation>
    <scope>NUCLEOTIDE SEQUENCE</scope>
</reference>
<sequence>KPPLSYIALISLAIMNKDDRMVTLSDIYSFIMKNFPYYRKNRQGWQNSIRHNLSLNECFIKLPKKKNQDDDKGCYWTLDPSCYDMFKDGSYLRRKRRFKK</sequence>
<evidence type="ECO:0000256" key="2">
    <source>
        <dbReference type="ARBA" id="ARBA00023242"/>
    </source>
</evidence>
<dbReference type="Pfam" id="PF00250">
    <property type="entry name" value="Forkhead"/>
    <property type="match status" value="1"/>
</dbReference>